<dbReference type="SUPFAM" id="SSF51971">
    <property type="entry name" value="Nucleotide-binding domain"/>
    <property type="match status" value="1"/>
</dbReference>
<gene>
    <name evidence="4" type="primary">dadA_1</name>
    <name evidence="4" type="ORF">Bravens_00306</name>
</gene>
<evidence type="ECO:0000259" key="3">
    <source>
        <dbReference type="Pfam" id="PF01266"/>
    </source>
</evidence>
<dbReference type="PATRIC" id="fig|479117.4.peg.304"/>
<dbReference type="InterPro" id="IPR006076">
    <property type="entry name" value="FAD-dep_OxRdtase"/>
</dbReference>
<dbReference type="Gene3D" id="3.50.50.60">
    <property type="entry name" value="FAD/NAD(P)-binding domain"/>
    <property type="match status" value="2"/>
</dbReference>
<feature type="domain" description="FAD dependent oxidoreductase" evidence="3">
    <location>
        <begin position="2"/>
        <end position="392"/>
    </location>
</feature>
<feature type="signal peptide" evidence="2">
    <location>
        <begin position="1"/>
        <end position="20"/>
    </location>
</feature>
<dbReference type="Gene3D" id="3.30.9.10">
    <property type="entry name" value="D-Amino Acid Oxidase, subunit A, domain 2"/>
    <property type="match status" value="1"/>
</dbReference>
<dbReference type="GO" id="GO:0016491">
    <property type="term" value="F:oxidoreductase activity"/>
    <property type="evidence" value="ECO:0007669"/>
    <property type="project" value="UniProtKB-KW"/>
</dbReference>
<evidence type="ECO:0000313" key="5">
    <source>
        <dbReference type="Proteomes" id="UP000243589"/>
    </source>
</evidence>
<keyword evidence="1 4" id="KW-0560">Oxidoreductase</keyword>
<dbReference type="PANTHER" id="PTHR13847">
    <property type="entry name" value="SARCOSINE DEHYDROGENASE-RELATED"/>
    <property type="match status" value="1"/>
</dbReference>
<keyword evidence="2" id="KW-0732">Signal</keyword>
<dbReference type="Pfam" id="PF01266">
    <property type="entry name" value="DAO"/>
    <property type="match status" value="1"/>
</dbReference>
<proteinExistence type="predicted"/>
<feature type="chain" id="PRO_5039647709" evidence="2">
    <location>
        <begin position="21"/>
        <end position="399"/>
    </location>
</feature>
<comment type="caution">
    <text evidence="4">The sequence shown here is derived from an EMBL/GenBank/DDBJ whole genome shotgun (WGS) entry which is preliminary data.</text>
</comment>
<evidence type="ECO:0000256" key="1">
    <source>
        <dbReference type="ARBA" id="ARBA00023002"/>
    </source>
</evidence>
<sequence>MHVIVVGAGFVGLSSALHLAADGHEVTVLERTGVAAGSSWGNAGFVVPPMTKPLAAPGAWVNGFDMMLNKDAPLSMPQPFSPRLALFLAKFASQMTKKRYAASVRAEAPALKDAFAAFGRMEELGVKASLTRATFTMGFESADGLEGLKTGMAESNSVGLEGNVDVVSPEVLPFFSDKITHAAQVRDQAYIDPPAYMEALAEACRTAGVNIIEDADVVSGYEGDSGVGLVDRKGRSYGGDAVVVAAGVWSDDLLETLHGKKARIGMAAGRGYSFTASVDPEFLPTEPVRFPSVSVVVTPYRGKVRVGGTMEFLPADAPMNPARIDSIKKALRPLVRGIDLENTTDHWMGPRPVSPDGSERVEAVSQRTFVASGHGMWGVTLGPRAGEIIAKLVTERLGR</sequence>
<dbReference type="SUPFAM" id="SSF54373">
    <property type="entry name" value="FAD-linked reductases, C-terminal domain"/>
    <property type="match status" value="1"/>
</dbReference>
<evidence type="ECO:0000256" key="2">
    <source>
        <dbReference type="SAM" id="SignalP"/>
    </source>
</evidence>
<dbReference type="Proteomes" id="UP000243589">
    <property type="component" value="Unassembled WGS sequence"/>
</dbReference>
<dbReference type="AlphaFoldDB" id="A0A150HB75"/>
<protein>
    <submittedName>
        <fullName evidence="4">D-amino acid dehydrogenase small subunit</fullName>
        <ecNumber evidence="4">1.4.99.6</ecNumber>
    </submittedName>
</protein>
<dbReference type="EMBL" id="LQQC01000004">
    <property type="protein sequence ID" value="KXZ59372.1"/>
    <property type="molecule type" value="Genomic_DNA"/>
</dbReference>
<dbReference type="RefSeq" id="WP_062019682.1">
    <property type="nucleotide sequence ID" value="NZ_LQQC01000004.1"/>
</dbReference>
<accession>A0A150HB75</accession>
<dbReference type="EC" id="1.4.99.6" evidence="4"/>
<organism evidence="4 5">
    <name type="scientific">Brevibacterium ravenspurgense</name>
    <dbReference type="NCBI Taxonomy" id="479117"/>
    <lineage>
        <taxon>Bacteria</taxon>
        <taxon>Bacillati</taxon>
        <taxon>Actinomycetota</taxon>
        <taxon>Actinomycetes</taxon>
        <taxon>Micrococcales</taxon>
        <taxon>Brevibacteriaceae</taxon>
        <taxon>Brevibacterium</taxon>
    </lineage>
</organism>
<reference evidence="4 5" key="1">
    <citation type="submission" date="2016-01" db="EMBL/GenBank/DDBJ databases">
        <title>Use of Whole Genome Sequencing to ascertain that Brevibacterium massiliense (Roux, Raoult 2009) is a later heterotypic synonym of Brevibacterium ravenspurgense (Mages 2008).</title>
        <authorList>
            <person name="Bernier A.-M."/>
            <person name="Burdz T."/>
            <person name="Huynh C."/>
            <person name="Pachecho A.L."/>
            <person name="Wiebe D."/>
            <person name="Bonner C."/>
            <person name="Bernard K."/>
        </authorList>
    </citation>
    <scope>NUCLEOTIDE SEQUENCE [LARGE SCALE GENOMIC DNA]</scope>
    <source>
        <strain evidence="4 5">CCUG56047</strain>
    </source>
</reference>
<dbReference type="GO" id="GO:0005737">
    <property type="term" value="C:cytoplasm"/>
    <property type="evidence" value="ECO:0007669"/>
    <property type="project" value="TreeGrafter"/>
</dbReference>
<evidence type="ECO:0000313" key="4">
    <source>
        <dbReference type="EMBL" id="KXZ59372.1"/>
    </source>
</evidence>
<keyword evidence="5" id="KW-1185">Reference proteome</keyword>
<dbReference type="InterPro" id="IPR036188">
    <property type="entry name" value="FAD/NAD-bd_sf"/>
</dbReference>
<name>A0A150HB75_9MICO</name>
<dbReference type="PANTHER" id="PTHR13847:SF289">
    <property type="entry name" value="GLYCINE OXIDASE"/>
    <property type="match status" value="1"/>
</dbReference>